<organism evidence="1 2">
    <name type="scientific">Streptomyces koelreuteriae</name>
    <dbReference type="NCBI Taxonomy" id="2838015"/>
    <lineage>
        <taxon>Bacteria</taxon>
        <taxon>Bacillati</taxon>
        <taxon>Actinomycetota</taxon>
        <taxon>Actinomycetes</taxon>
        <taxon>Kitasatosporales</taxon>
        <taxon>Streptomycetaceae</taxon>
        <taxon>Streptomyces</taxon>
    </lineage>
</organism>
<dbReference type="EMBL" id="CP075896">
    <property type="protein sequence ID" value="QWB24905.1"/>
    <property type="molecule type" value="Genomic_DNA"/>
</dbReference>
<reference evidence="2" key="1">
    <citation type="submission" date="2021-05" db="EMBL/GenBank/DDBJ databases">
        <title>Direct Submission.</title>
        <authorList>
            <person name="Li K."/>
            <person name="Gao J."/>
        </authorList>
    </citation>
    <scope>NUCLEOTIDE SEQUENCE [LARGE SCALE GENOMIC DNA]</scope>
    <source>
        <strain evidence="2">MG62</strain>
    </source>
</reference>
<dbReference type="Proteomes" id="UP000679629">
    <property type="component" value="Chromosome"/>
</dbReference>
<accession>A0ABX8FUM5</accession>
<evidence type="ECO:0008006" key="3">
    <source>
        <dbReference type="Google" id="ProtNLM"/>
    </source>
</evidence>
<dbReference type="RefSeq" id="WP_215120735.1">
    <property type="nucleotide sequence ID" value="NZ_CP075896.1"/>
</dbReference>
<sequence>MGDRFQTIVDLDATATDAEPLARRVLDWLAAEGVVLAERTDCVLGQPLGHLPGPHWERAVTDDWDFEPWDGLAVHTRRTGFTSGADMPGAAVCPHCASATPLDDETRPRFFTAMQTWHDTGTASVDCPACTTPVAVPDWSWDEAPLAFGHLGFEFWNWPDLTEDFRTRLAGQLDGHRTAYVWGDI</sequence>
<protein>
    <recommendedName>
        <fullName evidence="3">TniQ protein</fullName>
    </recommendedName>
</protein>
<evidence type="ECO:0000313" key="2">
    <source>
        <dbReference type="Proteomes" id="UP000679629"/>
    </source>
</evidence>
<keyword evidence="2" id="KW-1185">Reference proteome</keyword>
<evidence type="ECO:0000313" key="1">
    <source>
        <dbReference type="EMBL" id="QWB24905.1"/>
    </source>
</evidence>
<name>A0ABX8FUM5_9ACTN</name>
<gene>
    <name evidence="1" type="ORF">KJK29_21250</name>
</gene>
<proteinExistence type="predicted"/>